<dbReference type="PROSITE" id="PS00730">
    <property type="entry name" value="AP_NUCLEASE_F2_2"/>
    <property type="match status" value="1"/>
</dbReference>
<evidence type="ECO:0000313" key="9">
    <source>
        <dbReference type="EMBL" id="SIN63636.1"/>
    </source>
</evidence>
<dbReference type="HAMAP" id="MF_00152">
    <property type="entry name" value="Nfo"/>
    <property type="match status" value="1"/>
</dbReference>
<evidence type="ECO:0000259" key="8">
    <source>
        <dbReference type="Pfam" id="PF01261"/>
    </source>
</evidence>
<feature type="domain" description="Xylose isomerase-like TIM barrel" evidence="8">
    <location>
        <begin position="23"/>
        <end position="270"/>
    </location>
</feature>
<feature type="binding site" evidence="7">
    <location>
        <position position="261"/>
    </location>
    <ligand>
        <name>Zn(2+)</name>
        <dbReference type="ChEBI" id="CHEBI:29105"/>
        <label>2</label>
    </ligand>
</feature>
<feature type="binding site" evidence="7">
    <location>
        <position position="229"/>
    </location>
    <ligand>
        <name>Zn(2+)</name>
        <dbReference type="ChEBI" id="CHEBI:29105"/>
        <label>3</label>
    </ligand>
</feature>
<evidence type="ECO:0000256" key="5">
    <source>
        <dbReference type="ARBA" id="ARBA00022833"/>
    </source>
</evidence>
<keyword evidence="2 7" id="KW-0479">Metal-binding</keyword>
<dbReference type="Gene3D" id="3.20.20.150">
    <property type="entry name" value="Divalent-metal-dependent TIM barrel enzymes"/>
    <property type="match status" value="1"/>
</dbReference>
<comment type="catalytic activity">
    <reaction evidence="7">
        <text>Endonucleolytic cleavage to 5'-phosphooligonucleotide end-products.</text>
        <dbReference type="EC" id="3.1.21.2"/>
    </reaction>
</comment>
<dbReference type="SMART" id="SM00518">
    <property type="entry name" value="AP2Ec"/>
    <property type="match status" value="1"/>
</dbReference>
<dbReference type="PROSITE" id="PS00729">
    <property type="entry name" value="AP_NUCLEASE_F2_1"/>
    <property type="match status" value="1"/>
</dbReference>
<keyword evidence="3 7" id="KW-0227">DNA damage</keyword>
<dbReference type="SUPFAM" id="SSF51658">
    <property type="entry name" value="Xylose isomerase-like"/>
    <property type="match status" value="1"/>
</dbReference>
<evidence type="ECO:0000256" key="7">
    <source>
        <dbReference type="HAMAP-Rule" id="MF_00152"/>
    </source>
</evidence>
<comment type="similarity">
    <text evidence="1 7">Belongs to the AP endonuclease 2 family.</text>
</comment>
<comment type="cofactor">
    <cofactor evidence="7">
        <name>Zn(2+)</name>
        <dbReference type="ChEBI" id="CHEBI:29105"/>
    </cofactor>
    <text evidence="7">Binds 3 Zn(2+) ions.</text>
</comment>
<evidence type="ECO:0000256" key="1">
    <source>
        <dbReference type="ARBA" id="ARBA00005340"/>
    </source>
</evidence>
<feature type="binding site" evidence="7">
    <location>
        <position position="231"/>
    </location>
    <ligand>
        <name>Zn(2+)</name>
        <dbReference type="ChEBI" id="CHEBI:29105"/>
        <label>3</label>
    </ligand>
</feature>
<keyword evidence="7" id="KW-0540">Nuclease</keyword>
<dbReference type="RefSeq" id="WP_084532167.1">
    <property type="nucleotide sequence ID" value="NZ_FSQZ01000001.1"/>
</dbReference>
<feature type="binding site" evidence="7">
    <location>
        <position position="216"/>
    </location>
    <ligand>
        <name>Zn(2+)</name>
        <dbReference type="ChEBI" id="CHEBI:29105"/>
        <label>2</label>
    </ligand>
</feature>
<dbReference type="NCBIfam" id="TIGR00587">
    <property type="entry name" value="nfo"/>
    <property type="match status" value="1"/>
</dbReference>
<dbReference type="Pfam" id="PF01261">
    <property type="entry name" value="AP_endonuc_2"/>
    <property type="match status" value="1"/>
</dbReference>
<dbReference type="EMBL" id="FSQZ01000001">
    <property type="protein sequence ID" value="SIN63636.1"/>
    <property type="molecule type" value="Genomic_DNA"/>
</dbReference>
<dbReference type="PROSITE" id="PS51432">
    <property type="entry name" value="AP_NUCLEASE_F2_4"/>
    <property type="match status" value="1"/>
</dbReference>
<feature type="binding site" evidence="7">
    <location>
        <position position="69"/>
    </location>
    <ligand>
        <name>Zn(2+)</name>
        <dbReference type="ChEBI" id="CHEBI:29105"/>
        <label>1</label>
    </ligand>
</feature>
<dbReference type="PROSITE" id="PS00731">
    <property type="entry name" value="AP_NUCLEASE_F2_3"/>
    <property type="match status" value="1"/>
</dbReference>
<dbReference type="PANTHER" id="PTHR21445">
    <property type="entry name" value="ENDONUCLEASE IV ENDODEOXYRIBONUCLEASE IV"/>
    <property type="match status" value="1"/>
</dbReference>
<evidence type="ECO:0000256" key="3">
    <source>
        <dbReference type="ARBA" id="ARBA00022763"/>
    </source>
</evidence>
<keyword evidence="6 7" id="KW-0234">DNA repair</keyword>
<organism evidence="9 10">
    <name type="scientific">Acetomicrobium flavidum</name>
    <dbReference type="NCBI Taxonomy" id="49896"/>
    <lineage>
        <taxon>Bacteria</taxon>
        <taxon>Thermotogati</taxon>
        <taxon>Synergistota</taxon>
        <taxon>Synergistia</taxon>
        <taxon>Synergistales</taxon>
        <taxon>Acetomicrobiaceae</taxon>
        <taxon>Acetomicrobium</taxon>
    </lineage>
</organism>
<feature type="binding site" evidence="7">
    <location>
        <position position="145"/>
    </location>
    <ligand>
        <name>Zn(2+)</name>
        <dbReference type="ChEBI" id="CHEBI:29105"/>
        <label>1</label>
    </ligand>
</feature>
<feature type="binding site" evidence="7">
    <location>
        <position position="108"/>
    </location>
    <ligand>
        <name>Zn(2+)</name>
        <dbReference type="ChEBI" id="CHEBI:29105"/>
        <label>1</label>
    </ligand>
</feature>
<keyword evidence="10" id="KW-1185">Reference proteome</keyword>
<keyword evidence="7 9" id="KW-0255">Endonuclease</keyword>
<feature type="binding site" evidence="7">
    <location>
        <position position="145"/>
    </location>
    <ligand>
        <name>Zn(2+)</name>
        <dbReference type="ChEBI" id="CHEBI:29105"/>
        <label>2</label>
    </ligand>
</feature>
<feature type="binding site" evidence="7">
    <location>
        <position position="182"/>
    </location>
    <ligand>
        <name>Zn(2+)</name>
        <dbReference type="ChEBI" id="CHEBI:29105"/>
        <label>3</label>
    </ligand>
</feature>
<evidence type="ECO:0000256" key="4">
    <source>
        <dbReference type="ARBA" id="ARBA00022801"/>
    </source>
</evidence>
<dbReference type="InterPro" id="IPR013022">
    <property type="entry name" value="Xyl_isomerase-like_TIM-brl"/>
</dbReference>
<name>A0ABY1JBG2_9BACT</name>
<evidence type="ECO:0000256" key="2">
    <source>
        <dbReference type="ARBA" id="ARBA00022723"/>
    </source>
</evidence>
<evidence type="ECO:0000313" key="10">
    <source>
        <dbReference type="Proteomes" id="UP000185093"/>
    </source>
</evidence>
<protein>
    <recommendedName>
        <fullName evidence="7">Probable endonuclease 4</fullName>
        <ecNumber evidence="7">3.1.21.2</ecNumber>
    </recommendedName>
    <alternativeName>
        <fullName evidence="7">Endodeoxyribonuclease IV</fullName>
    </alternativeName>
    <alternativeName>
        <fullName evidence="7">Endonuclease IV</fullName>
    </alternativeName>
</protein>
<comment type="function">
    <text evidence="7">Endonuclease IV plays a role in DNA repair. It cleaves phosphodiester bonds at apurinic or apyrimidinic (AP) sites, generating a 3'-hydroxyl group and a 5'-terminal sugar phosphate.</text>
</comment>
<dbReference type="InterPro" id="IPR001719">
    <property type="entry name" value="AP_endonuc_2"/>
</dbReference>
<reference evidence="9 10" key="1">
    <citation type="submission" date="2016-11" db="EMBL/GenBank/DDBJ databases">
        <authorList>
            <person name="Varghese N."/>
            <person name="Submissions S."/>
        </authorList>
    </citation>
    <scope>NUCLEOTIDE SEQUENCE [LARGE SCALE GENOMIC DNA]</scope>
    <source>
        <strain evidence="9 10">DSM 20664</strain>
    </source>
</reference>
<dbReference type="InterPro" id="IPR018246">
    <property type="entry name" value="AP_endonuc_F2_Zn_BS"/>
</dbReference>
<dbReference type="CDD" id="cd00019">
    <property type="entry name" value="AP2Ec"/>
    <property type="match status" value="1"/>
</dbReference>
<dbReference type="PANTHER" id="PTHR21445:SF0">
    <property type="entry name" value="APURINIC-APYRIMIDINIC ENDONUCLEASE"/>
    <property type="match status" value="1"/>
</dbReference>
<comment type="caution">
    <text evidence="9">The sequence shown here is derived from an EMBL/GenBank/DDBJ whole genome shotgun (WGS) entry which is preliminary data.</text>
</comment>
<keyword evidence="4 7" id="KW-0378">Hydrolase</keyword>
<keyword evidence="5 7" id="KW-0862">Zinc</keyword>
<gene>
    <name evidence="7" type="primary">nfo</name>
    <name evidence="9" type="ORF">SAMN05444368_0440</name>
</gene>
<dbReference type="GO" id="GO:0004519">
    <property type="term" value="F:endonuclease activity"/>
    <property type="evidence" value="ECO:0007669"/>
    <property type="project" value="UniProtKB-KW"/>
</dbReference>
<dbReference type="InterPro" id="IPR036237">
    <property type="entry name" value="Xyl_isomerase-like_sf"/>
</dbReference>
<dbReference type="EC" id="3.1.21.2" evidence="7"/>
<sequence length="282" mass="31392">MPMSLIGAHVSIRGGLPRAIERGASLSCEAIQIFTKNQLQWKSPHLKLEQSMEFYRKWRDSNIKEVVAHASYLINLASEGELRSKSILAAIDEVMRCRELGIKYLVLHPGSHGGAGVKGGLARVVDALQEVLLRTEDAKTKLLLETTAGEGFSLGGDLSHFEFLFSSLDEHPRLGLCLDTCHLFASGYELASRESYERLISTVDKYVGIGRVGCWHLNDSRYERGSKKDRHAHIGDGHIGIDAFAHIVTDERWRQTPCVLETPKDGRGDEGNLALLRKLRGY</sequence>
<evidence type="ECO:0000256" key="6">
    <source>
        <dbReference type="ARBA" id="ARBA00023204"/>
    </source>
</evidence>
<proteinExistence type="inferred from homology"/>
<feature type="binding site" evidence="7">
    <location>
        <position position="179"/>
    </location>
    <ligand>
        <name>Zn(2+)</name>
        <dbReference type="ChEBI" id="CHEBI:29105"/>
        <label>2</label>
    </ligand>
</feature>
<accession>A0ABY1JBG2</accession>
<dbReference type="Proteomes" id="UP000185093">
    <property type="component" value="Unassembled WGS sequence"/>
</dbReference>